<feature type="compositionally biased region" description="Pro residues" evidence="1">
    <location>
        <begin position="215"/>
        <end position="226"/>
    </location>
</feature>
<proteinExistence type="predicted"/>
<name>A0A5B7G2M0_PORTR</name>
<feature type="region of interest" description="Disordered" evidence="1">
    <location>
        <begin position="207"/>
        <end position="240"/>
    </location>
</feature>
<protein>
    <submittedName>
        <fullName evidence="2">Uncharacterized protein</fullName>
    </submittedName>
</protein>
<reference evidence="2 3" key="1">
    <citation type="submission" date="2019-05" db="EMBL/GenBank/DDBJ databases">
        <title>Another draft genome of Portunus trituberculatus and its Hox gene families provides insights of decapod evolution.</title>
        <authorList>
            <person name="Jeong J.-H."/>
            <person name="Song I."/>
            <person name="Kim S."/>
            <person name="Choi T."/>
            <person name="Kim D."/>
            <person name="Ryu S."/>
            <person name="Kim W."/>
        </authorList>
    </citation>
    <scope>NUCLEOTIDE SEQUENCE [LARGE SCALE GENOMIC DNA]</scope>
    <source>
        <tissue evidence="2">Muscle</tissue>
    </source>
</reference>
<evidence type="ECO:0000256" key="1">
    <source>
        <dbReference type="SAM" id="MobiDB-lite"/>
    </source>
</evidence>
<gene>
    <name evidence="2" type="ORF">E2C01_048230</name>
</gene>
<comment type="caution">
    <text evidence="2">The sequence shown here is derived from an EMBL/GenBank/DDBJ whole genome shotgun (WGS) entry which is preliminary data.</text>
</comment>
<sequence>MAVTDGKEPRPPHARPLCILLCLAARERKEGKNQESSNPFFLPLILRLLPKPCAAPPLPEDHNNTRDQAFCLHAACAEGHTPGSSGGVTRGTVFLPALQHLPTIHITFLTSASSNSYEFNNTIIVCPSTLPRPSPAGGGTQRGPPPPATTFASVMLPQGHSGAWYSCVLWDSGREGEEGVLMLGAWRGGNDQGTPRRLTRLGVAEAQSKGWPLARHPPPRSPPAPLPRAARRYSLNCNNT</sequence>
<keyword evidence="3" id="KW-1185">Reference proteome</keyword>
<dbReference type="EMBL" id="VSRR010012267">
    <property type="protein sequence ID" value="MPC54320.1"/>
    <property type="molecule type" value="Genomic_DNA"/>
</dbReference>
<accession>A0A5B7G2M0</accession>
<evidence type="ECO:0000313" key="3">
    <source>
        <dbReference type="Proteomes" id="UP000324222"/>
    </source>
</evidence>
<organism evidence="2 3">
    <name type="scientific">Portunus trituberculatus</name>
    <name type="common">Swimming crab</name>
    <name type="synonym">Neptunus trituberculatus</name>
    <dbReference type="NCBI Taxonomy" id="210409"/>
    <lineage>
        <taxon>Eukaryota</taxon>
        <taxon>Metazoa</taxon>
        <taxon>Ecdysozoa</taxon>
        <taxon>Arthropoda</taxon>
        <taxon>Crustacea</taxon>
        <taxon>Multicrustacea</taxon>
        <taxon>Malacostraca</taxon>
        <taxon>Eumalacostraca</taxon>
        <taxon>Eucarida</taxon>
        <taxon>Decapoda</taxon>
        <taxon>Pleocyemata</taxon>
        <taxon>Brachyura</taxon>
        <taxon>Eubrachyura</taxon>
        <taxon>Portunoidea</taxon>
        <taxon>Portunidae</taxon>
        <taxon>Portuninae</taxon>
        <taxon>Portunus</taxon>
    </lineage>
</organism>
<dbReference type="AlphaFoldDB" id="A0A5B7G2M0"/>
<dbReference type="Proteomes" id="UP000324222">
    <property type="component" value="Unassembled WGS sequence"/>
</dbReference>
<evidence type="ECO:0000313" key="2">
    <source>
        <dbReference type="EMBL" id="MPC54320.1"/>
    </source>
</evidence>